<gene>
    <name evidence="2" type="ORF">AS202_13895</name>
</gene>
<dbReference type="GeneID" id="66975816"/>
<feature type="domain" description="N-acetyltransferase" evidence="1">
    <location>
        <begin position="2"/>
        <end position="184"/>
    </location>
</feature>
<dbReference type="PANTHER" id="PTHR41368">
    <property type="entry name" value="PROTEIN YGHO"/>
    <property type="match status" value="1"/>
</dbReference>
<dbReference type="InterPro" id="IPR000182">
    <property type="entry name" value="GNAT_dom"/>
</dbReference>
<name>A0AAI8C585_9FLAO</name>
<evidence type="ECO:0000259" key="1">
    <source>
        <dbReference type="PROSITE" id="PS51186"/>
    </source>
</evidence>
<accession>A0AAI8C585</accession>
<protein>
    <submittedName>
        <fullName evidence="2">GTP cyclohydrolase</fullName>
    </submittedName>
</protein>
<proteinExistence type="predicted"/>
<dbReference type="KEGG" id="mod:AS202_13895"/>
<dbReference type="GO" id="GO:0016747">
    <property type="term" value="F:acyltransferase activity, transferring groups other than amino-acyl groups"/>
    <property type="evidence" value="ECO:0007669"/>
    <property type="project" value="InterPro"/>
</dbReference>
<dbReference type="SUPFAM" id="SSF55729">
    <property type="entry name" value="Acyl-CoA N-acyltransferases (Nat)"/>
    <property type="match status" value="1"/>
</dbReference>
<evidence type="ECO:0000313" key="3">
    <source>
        <dbReference type="Proteomes" id="UP000069030"/>
    </source>
</evidence>
<dbReference type="PANTHER" id="PTHR41368:SF1">
    <property type="entry name" value="PROTEIN YGHO"/>
    <property type="match status" value="1"/>
</dbReference>
<dbReference type="RefSeq" id="WP_006258953.1">
    <property type="nucleotide sequence ID" value="NZ_CP013690.1"/>
</dbReference>
<dbReference type="InterPro" id="IPR039968">
    <property type="entry name" value="BcerS-like"/>
</dbReference>
<dbReference type="CDD" id="cd04301">
    <property type="entry name" value="NAT_SF"/>
    <property type="match status" value="1"/>
</dbReference>
<sequence>MIEIREAKTNQEIKEFVKFPFKLYKDNKYWVPSMIKEEIKSFDRNNDIFKTVDVHFYLAYKNNEIVGRVACCINWTEVKDLHKPKVRFGWLEMIDDIEVTKALIDTVIAFGKSQNMEYIEGPMGFSNMDKAGMLTKGFDYIATMIGLYNFEYYPQHMQQLGFKPEAEWIEYKLDISKFDKPKIDKMSSLIKTRYNVKVLEFKTIKELMPYVDEMFALLNKTYADLQSFVPIEPFQVEHYKKKYLQFIHPDYISCIMDENNKMIAFAITMPSFSRAFQKANGKLFPFGFWHLLQAIKKNSHAEFYLIGVDPEYRNKGVTAIIFEEIYKCFSKHNITFVETNPLLVENNKIQQLWKQLDPEIHKERKTYRLDIQ</sequence>
<reference evidence="2 3" key="1">
    <citation type="journal article" date="2016" name="J. Zhejiang Univ. Sci. B">
        <title>Antibiotic resistance mechanisms of Myroides sp.</title>
        <authorList>
            <person name="Hu S."/>
            <person name="Yuan S."/>
            <person name="Qu H."/>
            <person name="Jiang T."/>
            <person name="Zhou Y."/>
            <person name="Wang M."/>
            <person name="Ming D."/>
        </authorList>
    </citation>
    <scope>NUCLEOTIDE SEQUENCE [LARGE SCALE GENOMIC DNA]</scope>
    <source>
        <strain evidence="2 3">PR63039</strain>
    </source>
</reference>
<organism evidence="2 3">
    <name type="scientific">Myroides odoratimimus</name>
    <dbReference type="NCBI Taxonomy" id="76832"/>
    <lineage>
        <taxon>Bacteria</taxon>
        <taxon>Pseudomonadati</taxon>
        <taxon>Bacteroidota</taxon>
        <taxon>Flavobacteriia</taxon>
        <taxon>Flavobacteriales</taxon>
        <taxon>Flavobacteriaceae</taxon>
        <taxon>Myroides</taxon>
    </lineage>
</organism>
<dbReference type="Proteomes" id="UP000069030">
    <property type="component" value="Chromosome"/>
</dbReference>
<dbReference type="PROSITE" id="PS51186">
    <property type="entry name" value="GNAT"/>
    <property type="match status" value="1"/>
</dbReference>
<dbReference type="Gene3D" id="3.40.630.30">
    <property type="match status" value="1"/>
</dbReference>
<dbReference type="InterPro" id="IPR016181">
    <property type="entry name" value="Acyl_CoA_acyltransferase"/>
</dbReference>
<evidence type="ECO:0000313" key="2">
    <source>
        <dbReference type="EMBL" id="ALU27184.1"/>
    </source>
</evidence>
<dbReference type="EMBL" id="CP013690">
    <property type="protein sequence ID" value="ALU27184.1"/>
    <property type="molecule type" value="Genomic_DNA"/>
</dbReference>
<dbReference type="AlphaFoldDB" id="A0AAI8C585"/>